<dbReference type="EMBL" id="SNRW01007833">
    <property type="protein sequence ID" value="KAA6380544.1"/>
    <property type="molecule type" value="Genomic_DNA"/>
</dbReference>
<evidence type="ECO:0008006" key="3">
    <source>
        <dbReference type="Google" id="ProtNLM"/>
    </source>
</evidence>
<protein>
    <recommendedName>
        <fullName evidence="3">C2H2-type domain-containing protein</fullName>
    </recommendedName>
</protein>
<comment type="caution">
    <text evidence="1">The sequence shown here is derived from an EMBL/GenBank/DDBJ whole genome shotgun (WGS) entry which is preliminary data.</text>
</comment>
<proteinExistence type="predicted"/>
<dbReference type="AlphaFoldDB" id="A0A5J4VDV1"/>
<evidence type="ECO:0000313" key="2">
    <source>
        <dbReference type="Proteomes" id="UP000324800"/>
    </source>
</evidence>
<name>A0A5J4VDV1_9EUKA</name>
<reference evidence="1 2" key="1">
    <citation type="submission" date="2019-03" db="EMBL/GenBank/DDBJ databases">
        <title>Single cell metagenomics reveals metabolic interactions within the superorganism composed of flagellate Streblomastix strix and complex community of Bacteroidetes bacteria on its surface.</title>
        <authorList>
            <person name="Treitli S.C."/>
            <person name="Kolisko M."/>
            <person name="Husnik F."/>
            <person name="Keeling P."/>
            <person name="Hampl V."/>
        </authorList>
    </citation>
    <scope>NUCLEOTIDE SEQUENCE [LARGE SCALE GENOMIC DNA]</scope>
    <source>
        <strain evidence="1">ST1C</strain>
    </source>
</reference>
<dbReference type="Proteomes" id="UP000324800">
    <property type="component" value="Unassembled WGS sequence"/>
</dbReference>
<dbReference type="Gene3D" id="3.30.1490.490">
    <property type="match status" value="1"/>
</dbReference>
<sequence length="249" mass="28763">MELIECEICNQKIPFSSYQKHVDDHLATIAKAQKQNQTIIQQTGPGNGSVVFTQNPAYKGQKPIQGQKGSDENEAQIPCEINAAKPKAKLLQQQRLVGNMILCDICNQQVLLKNIVKHLLKHDRKTPVECQYCGQVIQLKHYKTHTLFHELETRQSRSQPMECEHLYAHKLVDQMKMIQMGQQSKTQTSKPKNIGVFRKIANAFSTNAERKIQCKYCRDMPIMKIKYLELHNEERHKENPIQPCEKCKK</sequence>
<evidence type="ECO:0000313" key="1">
    <source>
        <dbReference type="EMBL" id="KAA6380544.1"/>
    </source>
</evidence>
<feature type="non-terminal residue" evidence="1">
    <location>
        <position position="249"/>
    </location>
</feature>
<accession>A0A5J4VDV1</accession>
<organism evidence="1 2">
    <name type="scientific">Streblomastix strix</name>
    <dbReference type="NCBI Taxonomy" id="222440"/>
    <lineage>
        <taxon>Eukaryota</taxon>
        <taxon>Metamonada</taxon>
        <taxon>Preaxostyla</taxon>
        <taxon>Oxymonadida</taxon>
        <taxon>Streblomastigidae</taxon>
        <taxon>Streblomastix</taxon>
    </lineage>
</organism>
<gene>
    <name evidence="1" type="ORF">EZS28_023929</name>
</gene>